<comment type="caution">
    <text evidence="3">The sequence shown here is derived from an EMBL/GenBank/DDBJ whole genome shotgun (WGS) entry which is preliminary data.</text>
</comment>
<accession>A0A9X2L2I8</accession>
<dbReference type="Gene3D" id="1.20.1270.180">
    <property type="match status" value="1"/>
</dbReference>
<name>A0A9X2L2I8_9BACT</name>
<dbReference type="EMBL" id="JANDBC010000001">
    <property type="protein sequence ID" value="MCP9291135.1"/>
    <property type="molecule type" value="Genomic_DNA"/>
</dbReference>
<evidence type="ECO:0000313" key="3">
    <source>
        <dbReference type="EMBL" id="MCP9291135.1"/>
    </source>
</evidence>
<organism evidence="3 4">
    <name type="scientific">Gracilimonas sediminicola</name>
    <dbReference type="NCBI Taxonomy" id="2952158"/>
    <lineage>
        <taxon>Bacteria</taxon>
        <taxon>Pseudomonadati</taxon>
        <taxon>Balneolota</taxon>
        <taxon>Balneolia</taxon>
        <taxon>Balneolales</taxon>
        <taxon>Balneolaceae</taxon>
        <taxon>Gracilimonas</taxon>
    </lineage>
</organism>
<dbReference type="RefSeq" id="WP_255133806.1">
    <property type="nucleotide sequence ID" value="NZ_JANDBC010000001.1"/>
</dbReference>
<evidence type="ECO:0000259" key="2">
    <source>
        <dbReference type="Pfam" id="PF07007"/>
    </source>
</evidence>
<proteinExistence type="predicted"/>
<feature type="signal peptide" evidence="1">
    <location>
        <begin position="1"/>
        <end position="24"/>
    </location>
</feature>
<dbReference type="Proteomes" id="UP001139125">
    <property type="component" value="Unassembled WGS sequence"/>
</dbReference>
<keyword evidence="1" id="KW-0732">Signal</keyword>
<protein>
    <submittedName>
        <fullName evidence="3">DUF1311 domain-containing protein</fullName>
    </submittedName>
</protein>
<evidence type="ECO:0000313" key="4">
    <source>
        <dbReference type="Proteomes" id="UP001139125"/>
    </source>
</evidence>
<dbReference type="InterPro" id="IPR009739">
    <property type="entry name" value="LprI-like_N"/>
</dbReference>
<feature type="chain" id="PRO_5040873610" evidence="1">
    <location>
        <begin position="25"/>
        <end position="167"/>
    </location>
</feature>
<dbReference type="PANTHER" id="PTHR39176">
    <property type="entry name" value="PERIPLASMIC PROTEIN-RELATED"/>
    <property type="match status" value="1"/>
</dbReference>
<sequence>MNPFFKIKHTITLTLTLLSLNLSAQDFQEKPIDSFRMLDEFDSVKAFEDYIEDYVQECLDNSLGGSNSVRCFISSQLWDKELNKYYQLLRGELSEENKVVLKDAQLSWIDTKDKTIRMNSNILNLKYNEPGTMFIAIRASEASQSISPIVKQRALLLRSWYHSLLEE</sequence>
<evidence type="ECO:0000256" key="1">
    <source>
        <dbReference type="SAM" id="SignalP"/>
    </source>
</evidence>
<gene>
    <name evidence="3" type="ORF">NM125_06030</name>
</gene>
<keyword evidence="4" id="KW-1185">Reference proteome</keyword>
<dbReference type="Pfam" id="PF07007">
    <property type="entry name" value="LprI"/>
    <property type="match status" value="1"/>
</dbReference>
<reference evidence="3" key="1">
    <citation type="submission" date="2022-06" db="EMBL/GenBank/DDBJ databases">
        <title>Gracilimonas sp. CAU 1638 isolated from sea sediment.</title>
        <authorList>
            <person name="Kim W."/>
        </authorList>
    </citation>
    <scope>NUCLEOTIDE SEQUENCE</scope>
    <source>
        <strain evidence="3">CAU 1638</strain>
    </source>
</reference>
<dbReference type="PANTHER" id="PTHR39176:SF1">
    <property type="entry name" value="PERIPLASMIC PROTEIN"/>
    <property type="match status" value="1"/>
</dbReference>
<dbReference type="AlphaFoldDB" id="A0A9X2L2I8"/>
<feature type="domain" description="Lysozyme inhibitor LprI-like N-terminal" evidence="2">
    <location>
        <begin position="75"/>
        <end position="140"/>
    </location>
</feature>